<dbReference type="Gene3D" id="2.30.110.10">
    <property type="entry name" value="Electron Transport, Fmn-binding Protein, Chain A"/>
    <property type="match status" value="1"/>
</dbReference>
<gene>
    <name evidence="1" type="ORF">CLV75_2874</name>
</gene>
<dbReference type="Proteomes" id="UP000271700">
    <property type="component" value="Unassembled WGS sequence"/>
</dbReference>
<dbReference type="InterPro" id="IPR012349">
    <property type="entry name" value="Split_barrel_FMN-bd"/>
</dbReference>
<sequence length="206" mass="22935">MHPNPAFRNEACARHIDFARERAFGVLAVSTQEAPLLSHVPFLLSEDAGWADLHLVRSNPIVRALKQPQSVRIAVSGPDGYISPDWYGVDDQVPTWNYVAVHLTGVLEMRPVEELRGLLDRQAADFENRLLPKPPWLASKMTPDALDRMMRMIVPCRLTVSDIDGTWKLNQNKPDVARQRAADHVQSAGIGAEVGTLASLMREAKI</sequence>
<evidence type="ECO:0000313" key="1">
    <source>
        <dbReference type="EMBL" id="RLK03501.1"/>
    </source>
</evidence>
<dbReference type="EMBL" id="RCCT01000004">
    <property type="protein sequence ID" value="RLK03501.1"/>
    <property type="molecule type" value="Genomic_DNA"/>
</dbReference>
<dbReference type="PANTHER" id="PTHR35802:SF1">
    <property type="entry name" value="PROTEASE SYNTHASE AND SPORULATION PROTEIN PAI 2"/>
    <property type="match status" value="1"/>
</dbReference>
<protein>
    <submittedName>
        <fullName evidence="1">PaiB family negative transcriptional regulator</fullName>
    </submittedName>
</protein>
<dbReference type="InterPro" id="IPR007396">
    <property type="entry name" value="TR_PAI2-type"/>
</dbReference>
<dbReference type="STRING" id="981384.GCA_000192475_00760"/>
<evidence type="ECO:0000313" key="2">
    <source>
        <dbReference type="Proteomes" id="UP000271700"/>
    </source>
</evidence>
<dbReference type="PANTHER" id="PTHR35802">
    <property type="entry name" value="PROTEASE SYNTHASE AND SPORULATION PROTEIN PAI 2"/>
    <property type="match status" value="1"/>
</dbReference>
<dbReference type="SUPFAM" id="SSF50475">
    <property type="entry name" value="FMN-binding split barrel"/>
    <property type="match status" value="1"/>
</dbReference>
<dbReference type="AlphaFoldDB" id="A0A497Z526"/>
<dbReference type="Pfam" id="PF04299">
    <property type="entry name" value="FMN_bind_2"/>
    <property type="match status" value="1"/>
</dbReference>
<keyword evidence="2" id="KW-1185">Reference proteome</keyword>
<accession>A0A497Z526</accession>
<comment type="caution">
    <text evidence="1">The sequence shown here is derived from an EMBL/GenBank/DDBJ whole genome shotgun (WGS) entry which is preliminary data.</text>
</comment>
<proteinExistence type="predicted"/>
<name>A0A497Z526_9RHOB</name>
<reference evidence="1 2" key="1">
    <citation type="submission" date="2018-10" db="EMBL/GenBank/DDBJ databases">
        <title>Genomic Encyclopedia of Archaeal and Bacterial Type Strains, Phase II (KMG-II): from individual species to whole genera.</title>
        <authorList>
            <person name="Goeker M."/>
        </authorList>
    </citation>
    <scope>NUCLEOTIDE SEQUENCE [LARGE SCALE GENOMIC DNA]</scope>
    <source>
        <strain evidence="1 2">DSM 29317</strain>
    </source>
</reference>
<dbReference type="OrthoDB" id="9794948at2"/>
<organism evidence="1 2">
    <name type="scientific">Ruegeria conchae</name>
    <dbReference type="NCBI Taxonomy" id="981384"/>
    <lineage>
        <taxon>Bacteria</taxon>
        <taxon>Pseudomonadati</taxon>
        <taxon>Pseudomonadota</taxon>
        <taxon>Alphaproteobacteria</taxon>
        <taxon>Rhodobacterales</taxon>
        <taxon>Roseobacteraceae</taxon>
        <taxon>Ruegeria</taxon>
    </lineage>
</organism>
<dbReference type="PIRSF" id="PIRSF010372">
    <property type="entry name" value="PaiB"/>
    <property type="match status" value="1"/>
</dbReference>
<dbReference type="RefSeq" id="WP_010443140.1">
    <property type="nucleotide sequence ID" value="NZ_AEYW01000022.1"/>
</dbReference>